<organism evidence="1">
    <name type="scientific">Megaviridae environmental sample</name>
    <dbReference type="NCBI Taxonomy" id="1737588"/>
    <lineage>
        <taxon>Viruses</taxon>
        <taxon>Varidnaviria</taxon>
        <taxon>Bamfordvirae</taxon>
        <taxon>Nucleocytoviricota</taxon>
        <taxon>Megaviricetes</taxon>
        <taxon>Imitervirales</taxon>
        <taxon>Mimiviridae</taxon>
        <taxon>environmental samples</taxon>
    </lineage>
</organism>
<reference evidence="1" key="1">
    <citation type="journal article" date="2019" name="Philos. Trans. R. Soc. Lond., B, Biol. Sci.">
        <title>Targeted metagenomic recovery of four divergent viruses reveals shared and distinctive characteristics of giant viruses of marine eukaryotes.</title>
        <authorList>
            <person name="Needham D.M."/>
            <person name="Poirier C."/>
            <person name="Hehenberger E."/>
            <person name="Jimenez V."/>
            <person name="Swalwell J.E."/>
            <person name="Santoro A.E."/>
            <person name="Worden A.Z."/>
        </authorList>
    </citation>
    <scope>NUCLEOTIDE SEQUENCE</scope>
    <source>
        <strain evidence="1">OPacV-662</strain>
    </source>
</reference>
<protein>
    <submittedName>
        <fullName evidence="1">Uncharacterized protein</fullName>
    </submittedName>
</protein>
<proteinExistence type="predicted"/>
<dbReference type="EMBL" id="MN448274">
    <property type="protein sequence ID" value="QFG73985.1"/>
    <property type="molecule type" value="Genomic_DNA"/>
</dbReference>
<sequence length="257" mass="30339">MSLDILLVFPDIEYVYNANNGIYWNVKIDEIEKKVVKRNINKVNYHTETGQQISNKIFQDGINLSIVQELLQKSISESMIPQKFSDIDNMKNQEFVSNYLMKYTVMNNDCEIEIIIKLLNILLISSKYMSKLCRQKVQLITKSNNSCNRIPRNSYNFCKKTHLCVNRYPDDPKKGRCTCKNAHFVHNKIVEDISSLLIFIKNNYNNKGIMMIRDNKNKEIKKCINTIVYVIKHMYDELWALYISNKNIYTCLHRNNK</sequence>
<name>A0A5J6VIF9_9VIRU</name>
<evidence type="ECO:0000313" key="1">
    <source>
        <dbReference type="EMBL" id="QFG73985.1"/>
    </source>
</evidence>
<accession>A0A5J6VIF9</accession>